<dbReference type="CDD" id="cd06168">
    <property type="entry name" value="LSMD1"/>
    <property type="match status" value="1"/>
</dbReference>
<proteinExistence type="predicted"/>
<dbReference type="Pfam" id="PF01423">
    <property type="entry name" value="LSM"/>
    <property type="match status" value="1"/>
</dbReference>
<evidence type="ECO:0000313" key="2">
    <source>
        <dbReference type="EMBL" id="ODV80836.1"/>
    </source>
</evidence>
<accession>A0A1E4SMW5</accession>
<evidence type="ECO:0000313" key="3">
    <source>
        <dbReference type="Proteomes" id="UP000094285"/>
    </source>
</evidence>
<dbReference type="Proteomes" id="UP000094285">
    <property type="component" value="Unassembled WGS sequence"/>
</dbReference>
<dbReference type="SMART" id="SM00651">
    <property type="entry name" value="Sm"/>
    <property type="match status" value="1"/>
</dbReference>
<gene>
    <name evidence="2" type="ORF">CANTADRAFT_46453</name>
</gene>
<keyword evidence="3" id="KW-1185">Reference proteome</keyword>
<dbReference type="InterPro" id="IPR034110">
    <property type="entry name" value="LSMD1_Sm"/>
</dbReference>
<reference evidence="3" key="1">
    <citation type="submission" date="2016-05" db="EMBL/GenBank/DDBJ databases">
        <title>Comparative genomics of biotechnologically important yeasts.</title>
        <authorList>
            <consortium name="DOE Joint Genome Institute"/>
            <person name="Riley R."/>
            <person name="Haridas S."/>
            <person name="Wolfe K.H."/>
            <person name="Lopes M.R."/>
            <person name="Hittinger C.T."/>
            <person name="Goker M."/>
            <person name="Salamov A."/>
            <person name="Wisecaver J."/>
            <person name="Long T.M."/>
            <person name="Aerts A.L."/>
            <person name="Barry K."/>
            <person name="Choi C."/>
            <person name="Clum A."/>
            <person name="Coughlan A.Y."/>
            <person name="Deshpande S."/>
            <person name="Douglass A.P."/>
            <person name="Hanson S.J."/>
            <person name="Klenk H.-P."/>
            <person name="Labutti K."/>
            <person name="Lapidus A."/>
            <person name="Lindquist E."/>
            <person name="Lipzen A."/>
            <person name="Meier-Kolthoff J.P."/>
            <person name="Ohm R.A."/>
            <person name="Otillar R.P."/>
            <person name="Pangilinan J."/>
            <person name="Peng Y."/>
            <person name="Rokas A."/>
            <person name="Rosa C.A."/>
            <person name="Scheuner C."/>
            <person name="Sibirny A.A."/>
            <person name="Slot J.C."/>
            <person name="Stielow J.B."/>
            <person name="Sun H."/>
            <person name="Kurtzman C.P."/>
            <person name="Blackwell M."/>
            <person name="Grigoriev I.V."/>
            <person name="Jeffries T.W."/>
        </authorList>
    </citation>
    <scope>NUCLEOTIDE SEQUENCE [LARGE SCALE GENOMIC DNA]</scope>
    <source>
        <strain evidence="3">NRRL Y-17324</strain>
    </source>
</reference>
<dbReference type="GO" id="GO:0016740">
    <property type="term" value="F:transferase activity"/>
    <property type="evidence" value="ECO:0007669"/>
    <property type="project" value="UniProtKB-KW"/>
</dbReference>
<dbReference type="Gene3D" id="2.30.30.100">
    <property type="match status" value="1"/>
</dbReference>
<feature type="domain" description="Sm" evidence="1">
    <location>
        <begin position="6"/>
        <end position="77"/>
    </location>
</feature>
<sequence>MSAAKIETEKYIGATLRIKLKDSRVLDGVLTVIDPFGNILLSNGYEYSLDRINPEKLHKREIGLVSVPKESMESISVDKKTHGNIFKAK</sequence>
<name>A0A1E4SMW5_9ASCO</name>
<protein>
    <submittedName>
        <fullName evidence="2">Putative N-terminal acetyltransferase C complex subunit</fullName>
    </submittedName>
</protein>
<dbReference type="RefSeq" id="XP_020065958.1">
    <property type="nucleotide sequence ID" value="XM_020209337.1"/>
</dbReference>
<dbReference type="AlphaFoldDB" id="A0A1E4SMW5"/>
<dbReference type="OrthoDB" id="368909at2759"/>
<dbReference type="STRING" id="984487.A0A1E4SMW5"/>
<dbReference type="SUPFAM" id="SSF50182">
    <property type="entry name" value="Sm-like ribonucleoproteins"/>
    <property type="match status" value="1"/>
</dbReference>
<keyword evidence="2" id="KW-0808">Transferase</keyword>
<dbReference type="InterPro" id="IPR001163">
    <property type="entry name" value="Sm_dom_euk/arc"/>
</dbReference>
<dbReference type="InterPro" id="IPR010920">
    <property type="entry name" value="LSM_dom_sf"/>
</dbReference>
<dbReference type="GeneID" id="30983473"/>
<dbReference type="GO" id="GO:0031417">
    <property type="term" value="C:NatC complex"/>
    <property type="evidence" value="ECO:0007669"/>
    <property type="project" value="InterPro"/>
</dbReference>
<evidence type="ECO:0000259" key="1">
    <source>
        <dbReference type="SMART" id="SM00651"/>
    </source>
</evidence>
<dbReference type="EMBL" id="KV453910">
    <property type="protein sequence ID" value="ODV80836.1"/>
    <property type="molecule type" value="Genomic_DNA"/>
</dbReference>
<organism evidence="2 3">
    <name type="scientific">Suhomyces tanzawaensis NRRL Y-17324</name>
    <dbReference type="NCBI Taxonomy" id="984487"/>
    <lineage>
        <taxon>Eukaryota</taxon>
        <taxon>Fungi</taxon>
        <taxon>Dikarya</taxon>
        <taxon>Ascomycota</taxon>
        <taxon>Saccharomycotina</taxon>
        <taxon>Pichiomycetes</taxon>
        <taxon>Debaryomycetaceae</taxon>
        <taxon>Suhomyces</taxon>
    </lineage>
</organism>